<dbReference type="InterPro" id="IPR022453">
    <property type="entry name" value="Znf_MqsA-type"/>
</dbReference>
<dbReference type="eggNOG" id="COG2944">
    <property type="taxonomic scope" value="Bacteria"/>
</dbReference>
<dbReference type="HOGENOM" id="CLU_069064_0_0_9"/>
<dbReference type="STRING" id="643648.Slip_1338"/>
<feature type="domain" description="HTH cro/C1-type" evidence="1">
    <location>
        <begin position="75"/>
        <end position="106"/>
    </location>
</feature>
<dbReference type="Pfam" id="PF13274">
    <property type="entry name" value="SocA_Panacea"/>
    <property type="match status" value="1"/>
</dbReference>
<accession>D7CN17</accession>
<evidence type="ECO:0000259" key="1">
    <source>
        <dbReference type="PROSITE" id="PS50943"/>
    </source>
</evidence>
<proteinExistence type="predicted"/>
<evidence type="ECO:0000313" key="3">
    <source>
        <dbReference type="Proteomes" id="UP000000378"/>
    </source>
</evidence>
<dbReference type="PROSITE" id="PS50943">
    <property type="entry name" value="HTH_CROC1"/>
    <property type="match status" value="1"/>
</dbReference>
<gene>
    <name evidence="2" type="ordered locus">Slip_1338</name>
</gene>
<dbReference type="SMART" id="SM00530">
    <property type="entry name" value="HTH_XRE"/>
    <property type="match status" value="1"/>
</dbReference>
<dbReference type="Pfam" id="PF01381">
    <property type="entry name" value="HTH_3"/>
    <property type="match status" value="1"/>
</dbReference>
<dbReference type="EMBL" id="CP002048">
    <property type="protein sequence ID" value="ADI02102.1"/>
    <property type="molecule type" value="Genomic_DNA"/>
</dbReference>
<dbReference type="InterPro" id="IPR025272">
    <property type="entry name" value="SocA_Panacea"/>
</dbReference>
<protein>
    <submittedName>
        <fullName evidence="2">Transcriptional regulator, XRE family</fullName>
    </submittedName>
</protein>
<dbReference type="NCBIfam" id="TIGR03830">
    <property type="entry name" value="CxxCG_CxxCG_HTH"/>
    <property type="match status" value="1"/>
</dbReference>
<organism evidence="2 3">
    <name type="scientific">Syntrophothermus lipocalidus (strain DSM 12680 / TGB-C1)</name>
    <dbReference type="NCBI Taxonomy" id="643648"/>
    <lineage>
        <taxon>Bacteria</taxon>
        <taxon>Bacillati</taxon>
        <taxon>Bacillota</taxon>
        <taxon>Clostridia</taxon>
        <taxon>Eubacteriales</taxon>
        <taxon>Syntrophomonadaceae</taxon>
        <taxon>Syntrophothermus</taxon>
    </lineage>
</organism>
<dbReference type="InterPro" id="IPR010982">
    <property type="entry name" value="Lambda_DNA-bd_dom_sf"/>
</dbReference>
<name>D7CN17_SYNLT</name>
<reference evidence="2 3" key="2">
    <citation type="journal article" date="2010" name="Stand. Genomic Sci.">
        <title>Complete genome sequence of Syntrophothermus lipocalidus type strain (TGB-C1).</title>
        <authorList>
            <person name="Djao O.D."/>
            <person name="Zhang X."/>
            <person name="Lucas S."/>
            <person name="Lapidus A."/>
            <person name="Del Rio T.G."/>
            <person name="Nolan M."/>
            <person name="Tice H."/>
            <person name="Cheng J.F."/>
            <person name="Han C."/>
            <person name="Tapia R."/>
            <person name="Goodwin L."/>
            <person name="Pitluck S."/>
            <person name="Liolios K."/>
            <person name="Ivanova N."/>
            <person name="Mavromatis K."/>
            <person name="Mikhailova N."/>
            <person name="Ovchinnikova G."/>
            <person name="Pati A."/>
            <person name="Brambilla E."/>
            <person name="Chen A."/>
            <person name="Palaniappan K."/>
            <person name="Land M."/>
            <person name="Hauser L."/>
            <person name="Chang Y.J."/>
            <person name="Jeffries C.D."/>
            <person name="Rohde M."/>
            <person name="Sikorski J."/>
            <person name="Spring S."/>
            <person name="Goker M."/>
            <person name="Detter J.C."/>
            <person name="Woyke T."/>
            <person name="Bristow J."/>
            <person name="Eisen J.A."/>
            <person name="Markowitz V."/>
            <person name="Hugenholtz P."/>
            <person name="Kyrpides N.C."/>
            <person name="Klenk H.P."/>
        </authorList>
    </citation>
    <scope>NUCLEOTIDE SEQUENCE [LARGE SCALE GENOMIC DNA]</scope>
    <source>
        <strain evidence="3">DSM 12680 / TGB-C1</strain>
    </source>
</reference>
<evidence type="ECO:0000313" key="2">
    <source>
        <dbReference type="EMBL" id="ADI02102.1"/>
    </source>
</evidence>
<reference evidence="3" key="1">
    <citation type="journal article" date="2010" name="Stand. Genomic Sci.">
        <title>Complete genome sequence of Syntrophothermus lipocalidus type strain (TGB-C1T).</title>
        <authorList>
            <consortium name="US DOE Joint Genome Institute (JGI-PGF)"/>
            <person name="Djao O."/>
            <person name="Zhang X."/>
            <person name="Lucas S."/>
            <person name="Lapidus A."/>
            <person name="Glavina Del Rio T."/>
            <person name="Nolan M."/>
            <person name="Tice H."/>
            <person name="Cheng J."/>
            <person name="Han C."/>
            <person name="Tapia R."/>
            <person name="Goodwin L."/>
            <person name="Pitluck S."/>
            <person name="Liolios K."/>
            <person name="Ivanova N."/>
            <person name="Mavromatis K."/>
            <person name="Mikhailova N."/>
            <person name="Ovchinnikova G."/>
            <person name="Pati A."/>
            <person name="Brambilla E."/>
            <person name="Chen A."/>
            <person name="Palaniappan K."/>
            <person name="Land M."/>
            <person name="Hauser L."/>
            <person name="Chang Y."/>
            <person name="Jeffries C."/>
            <person name="Rohde M."/>
            <person name="Sikorski J."/>
            <person name="Spring S."/>
            <person name="Goker M."/>
            <person name="Detter J."/>
            <person name="Woyke T."/>
            <person name="Bristow J."/>
            <person name="Eisen J."/>
            <person name="Markowitz V."/>
            <person name="Hugenholtz P."/>
            <person name="Kyrpides N."/>
            <person name="Klenk H."/>
        </authorList>
    </citation>
    <scope>NUCLEOTIDE SEQUENCE [LARGE SCALE GENOMIC DNA]</scope>
    <source>
        <strain evidence="3">DSM 12680 / TGB-C1</strain>
    </source>
</reference>
<dbReference type="Proteomes" id="UP000000378">
    <property type="component" value="Chromosome"/>
</dbReference>
<keyword evidence="3" id="KW-1185">Reference proteome</keyword>
<sequence length="314" mass="35745">MRGYCPTCNSTEELAIINKKETYPVKGEKITIDARVAVCKACGTEVFVGEIEFENLENAYRIYRDRHGIVPAEEIRSLRKKTGLSQREFAKRLGWSPATVNRYENGALPSPAHNTVLKWLMEPEGFREIMGEAEGEKREELNLAEVWIEKLASIGPSIETGFKRFMAEKLFNMLVFFTIDNPLSKTALMKHLWFSDFRCFRETSTSISGALYAALPHGPALHKWEVLLGIAQDRGFVNIEVEYLGEFEVEMVRAAREFDGSVFTPTEIEIMGEVKSEFQGLSARELSEISHKEEAWKKTPVGTIISYEYALQMH</sequence>
<dbReference type="KEGG" id="slp:Slip_1338"/>
<dbReference type="Gene3D" id="1.10.260.40">
    <property type="entry name" value="lambda repressor-like DNA-binding domains"/>
    <property type="match status" value="1"/>
</dbReference>
<dbReference type="InterPro" id="IPR022452">
    <property type="entry name" value="MqsA"/>
</dbReference>
<dbReference type="Gene3D" id="3.10.20.860">
    <property type="match status" value="1"/>
</dbReference>
<dbReference type="SUPFAM" id="SSF47413">
    <property type="entry name" value="lambda repressor-like DNA-binding domains"/>
    <property type="match status" value="1"/>
</dbReference>
<dbReference type="NCBIfam" id="TIGR03831">
    <property type="entry name" value="YgiT_finger"/>
    <property type="match status" value="1"/>
</dbReference>
<dbReference type="InterPro" id="IPR001387">
    <property type="entry name" value="Cro/C1-type_HTH"/>
</dbReference>
<dbReference type="AlphaFoldDB" id="D7CN17"/>
<dbReference type="CDD" id="cd00093">
    <property type="entry name" value="HTH_XRE"/>
    <property type="match status" value="1"/>
</dbReference>
<dbReference type="GO" id="GO:0003677">
    <property type="term" value="F:DNA binding"/>
    <property type="evidence" value="ECO:0007669"/>
    <property type="project" value="InterPro"/>
</dbReference>